<name>A0ABQ5FAP1_9ASTR</name>
<reference evidence="3" key="1">
    <citation type="journal article" date="2022" name="Int. J. Mol. Sci.">
        <title>Draft Genome of Tanacetum Coccineum: Genomic Comparison of Closely Related Tanacetum-Family Plants.</title>
        <authorList>
            <person name="Yamashiro T."/>
            <person name="Shiraishi A."/>
            <person name="Nakayama K."/>
            <person name="Satake H."/>
        </authorList>
    </citation>
    <scope>NUCLEOTIDE SEQUENCE</scope>
</reference>
<organism evidence="3 4">
    <name type="scientific">Tanacetum coccineum</name>
    <dbReference type="NCBI Taxonomy" id="301880"/>
    <lineage>
        <taxon>Eukaryota</taxon>
        <taxon>Viridiplantae</taxon>
        <taxon>Streptophyta</taxon>
        <taxon>Embryophyta</taxon>
        <taxon>Tracheophyta</taxon>
        <taxon>Spermatophyta</taxon>
        <taxon>Magnoliopsida</taxon>
        <taxon>eudicotyledons</taxon>
        <taxon>Gunneridae</taxon>
        <taxon>Pentapetalae</taxon>
        <taxon>asterids</taxon>
        <taxon>campanulids</taxon>
        <taxon>Asterales</taxon>
        <taxon>Asteraceae</taxon>
        <taxon>Asteroideae</taxon>
        <taxon>Anthemideae</taxon>
        <taxon>Anthemidinae</taxon>
        <taxon>Tanacetum</taxon>
    </lineage>
</organism>
<comment type="caution">
    <text evidence="3">The sequence shown here is derived from an EMBL/GenBank/DDBJ whole genome shotgun (WGS) entry which is preliminary data.</text>
</comment>
<sequence length="213" mass="24681">MMMCNQEEKGVPLSTKQGDWLDDTDEEPDKQELEAHYMYMAKIQEVPTADSGPTHDAKPLEKVYYEDNYNVFSTDRQHSKQPESINDTYMVETIDSNVTPDSSYMCDNEGTTNQKVKDSKDERVMLASLIANFKFNIDENKKSQKKLKKANSFLTQELEKSKQDLEKSKLDLEISKQDLSYCKSEIEKYKIFQTNHKDKEKAEFECARALGLL</sequence>
<accession>A0ABQ5FAP1</accession>
<feature type="region of interest" description="Disordered" evidence="2">
    <location>
        <begin position="1"/>
        <end position="27"/>
    </location>
</feature>
<evidence type="ECO:0000313" key="3">
    <source>
        <dbReference type="EMBL" id="GJT60000.1"/>
    </source>
</evidence>
<evidence type="ECO:0000256" key="2">
    <source>
        <dbReference type="SAM" id="MobiDB-lite"/>
    </source>
</evidence>
<reference evidence="3" key="2">
    <citation type="submission" date="2022-01" db="EMBL/GenBank/DDBJ databases">
        <authorList>
            <person name="Yamashiro T."/>
            <person name="Shiraishi A."/>
            <person name="Satake H."/>
            <person name="Nakayama K."/>
        </authorList>
    </citation>
    <scope>NUCLEOTIDE SEQUENCE</scope>
</reference>
<feature type="compositionally biased region" description="Basic and acidic residues" evidence="2">
    <location>
        <begin position="1"/>
        <end position="10"/>
    </location>
</feature>
<evidence type="ECO:0000256" key="1">
    <source>
        <dbReference type="SAM" id="Coils"/>
    </source>
</evidence>
<protein>
    <submittedName>
        <fullName evidence="3">Uncharacterized protein</fullName>
    </submittedName>
</protein>
<dbReference type="Proteomes" id="UP001151760">
    <property type="component" value="Unassembled WGS sequence"/>
</dbReference>
<dbReference type="EMBL" id="BQNB010017159">
    <property type="protein sequence ID" value="GJT60000.1"/>
    <property type="molecule type" value="Genomic_DNA"/>
</dbReference>
<keyword evidence="4" id="KW-1185">Reference proteome</keyword>
<feature type="coiled-coil region" evidence="1">
    <location>
        <begin position="144"/>
        <end position="178"/>
    </location>
</feature>
<keyword evidence="1" id="KW-0175">Coiled coil</keyword>
<proteinExistence type="predicted"/>
<evidence type="ECO:0000313" key="4">
    <source>
        <dbReference type="Proteomes" id="UP001151760"/>
    </source>
</evidence>
<gene>
    <name evidence="3" type="ORF">Tco_1003533</name>
</gene>